<comment type="similarity">
    <text evidence="2">Belongs to the fimbrial protein family.</text>
</comment>
<dbReference type="RefSeq" id="WP_120403846.1">
    <property type="nucleotide sequence ID" value="NZ_RAXV01000056.1"/>
</dbReference>
<gene>
    <name evidence="7" type="ORF">D7V32_16230</name>
</gene>
<sequence length="346" mass="36487">MKRILLVLGILVLSFPCAVYACNTTRTENPLFTIANLGSFKSNANNQILTPSVTPNRYGTIINNCTNSGSNIFRILGGTSIATISTTDVISLNGRTYFRISNSATPTSANPAQVYIAFSVKDNQDIAQLYPVNNGNQINMYTGSSDTRGMRLEDVSVLIRGTNLTPGTYSISNIILGTYTATGGSRSASKPITIPSLTYTITSSTCTLNSPAVNLPSMRISDFPSIGSLGGATGLTITAICNDDAANTRYSATITDNYTSASNQNGILLNGIDSTSGGSNIKIKLTDTSNVPIPIGPLNLNNKFAFGTLSSSKSVSKSFNASYYADVIPVTPGIVKSVSVINLIYD</sequence>
<dbReference type="SUPFAM" id="SSF49401">
    <property type="entry name" value="Bacterial adhesins"/>
    <property type="match status" value="1"/>
</dbReference>
<accession>A0A3A8ELC4</accession>
<evidence type="ECO:0000313" key="8">
    <source>
        <dbReference type="Proteomes" id="UP000282388"/>
    </source>
</evidence>
<comment type="caution">
    <text evidence="7">The sequence shown here is derived from an EMBL/GenBank/DDBJ whole genome shotgun (WGS) entry which is preliminary data.</text>
</comment>
<dbReference type="InterPro" id="IPR008966">
    <property type="entry name" value="Adhesion_dom_sf"/>
</dbReference>
<evidence type="ECO:0000256" key="2">
    <source>
        <dbReference type="ARBA" id="ARBA00006671"/>
    </source>
</evidence>
<dbReference type="InterPro" id="IPR036937">
    <property type="entry name" value="Adhesion_dom_fimbrial_sf"/>
</dbReference>
<dbReference type="GO" id="GO:0043709">
    <property type="term" value="P:cell adhesion involved in single-species biofilm formation"/>
    <property type="evidence" value="ECO:0007669"/>
    <property type="project" value="TreeGrafter"/>
</dbReference>
<feature type="signal peptide" evidence="5">
    <location>
        <begin position="1"/>
        <end position="21"/>
    </location>
</feature>
<dbReference type="InterPro" id="IPR050263">
    <property type="entry name" value="Bact_Fimbrial_Adh_Pro"/>
</dbReference>
<dbReference type="AlphaFoldDB" id="A0A3A8ELC4"/>
<dbReference type="GO" id="GO:0009289">
    <property type="term" value="C:pilus"/>
    <property type="evidence" value="ECO:0007669"/>
    <property type="project" value="UniProtKB-SubCell"/>
</dbReference>
<dbReference type="Gene3D" id="2.60.40.1090">
    <property type="entry name" value="Fimbrial-type adhesion domain"/>
    <property type="match status" value="1"/>
</dbReference>
<dbReference type="OrthoDB" id="6676815at2"/>
<evidence type="ECO:0000313" key="7">
    <source>
        <dbReference type="EMBL" id="RKG29163.1"/>
    </source>
</evidence>
<evidence type="ECO:0000256" key="3">
    <source>
        <dbReference type="ARBA" id="ARBA00022729"/>
    </source>
</evidence>
<keyword evidence="8" id="KW-1185">Reference proteome</keyword>
<organism evidence="7 8">
    <name type="scientific">Acinetobacter tianfuensis</name>
    <dbReference type="NCBI Taxonomy" id="2419603"/>
    <lineage>
        <taxon>Bacteria</taxon>
        <taxon>Pseudomonadati</taxon>
        <taxon>Pseudomonadota</taxon>
        <taxon>Gammaproteobacteria</taxon>
        <taxon>Moraxellales</taxon>
        <taxon>Moraxellaceae</taxon>
        <taxon>Acinetobacter</taxon>
    </lineage>
</organism>
<keyword evidence="4" id="KW-0281">Fimbrium</keyword>
<dbReference type="PANTHER" id="PTHR33420">
    <property type="entry name" value="FIMBRIAL SUBUNIT ELFA-RELATED"/>
    <property type="match status" value="1"/>
</dbReference>
<name>A0A3A8ELC4_9GAMM</name>
<protein>
    <submittedName>
        <fullName evidence="7">Type 1 fimbrial protein</fullName>
    </submittedName>
</protein>
<dbReference type="PROSITE" id="PS51257">
    <property type="entry name" value="PROKAR_LIPOPROTEIN"/>
    <property type="match status" value="1"/>
</dbReference>
<dbReference type="PANTHER" id="PTHR33420:SF3">
    <property type="entry name" value="FIMBRIAL SUBUNIT ELFA"/>
    <property type="match status" value="1"/>
</dbReference>
<evidence type="ECO:0000256" key="4">
    <source>
        <dbReference type="ARBA" id="ARBA00023263"/>
    </source>
</evidence>
<proteinExistence type="inferred from homology"/>
<keyword evidence="3 5" id="KW-0732">Signal</keyword>
<evidence type="ECO:0000256" key="1">
    <source>
        <dbReference type="ARBA" id="ARBA00004561"/>
    </source>
</evidence>
<evidence type="ECO:0000259" key="6">
    <source>
        <dbReference type="Pfam" id="PF00419"/>
    </source>
</evidence>
<dbReference type="InterPro" id="IPR000259">
    <property type="entry name" value="Adhesion_dom_fimbrial"/>
</dbReference>
<evidence type="ECO:0000256" key="5">
    <source>
        <dbReference type="SAM" id="SignalP"/>
    </source>
</evidence>
<feature type="chain" id="PRO_5017281921" evidence="5">
    <location>
        <begin position="22"/>
        <end position="346"/>
    </location>
</feature>
<reference evidence="7 8" key="1">
    <citation type="submission" date="2018-09" db="EMBL/GenBank/DDBJ databases">
        <title>The draft genome of Acinetobacter spp. strains.</title>
        <authorList>
            <person name="Qin J."/>
            <person name="Feng Y."/>
            <person name="Zong Z."/>
        </authorList>
    </citation>
    <scope>NUCLEOTIDE SEQUENCE [LARGE SCALE GENOMIC DNA]</scope>
    <source>
        <strain evidence="7 8">WCHAc060012</strain>
    </source>
</reference>
<dbReference type="EMBL" id="RAXV01000056">
    <property type="protein sequence ID" value="RKG29163.1"/>
    <property type="molecule type" value="Genomic_DNA"/>
</dbReference>
<feature type="domain" description="Fimbrial-type adhesion" evidence="6">
    <location>
        <begin position="197"/>
        <end position="345"/>
    </location>
</feature>
<dbReference type="Pfam" id="PF00419">
    <property type="entry name" value="Fimbrial"/>
    <property type="match status" value="1"/>
</dbReference>
<comment type="subcellular location">
    <subcellularLocation>
        <location evidence="1">Fimbrium</location>
    </subcellularLocation>
</comment>
<dbReference type="Proteomes" id="UP000282388">
    <property type="component" value="Unassembled WGS sequence"/>
</dbReference>